<name>A0ABX8S338_NOCIO</name>
<proteinExistence type="predicted"/>
<gene>
    <name evidence="2" type="ORF">KV110_19655</name>
</gene>
<feature type="compositionally biased region" description="Low complexity" evidence="1">
    <location>
        <begin position="29"/>
        <end position="40"/>
    </location>
</feature>
<evidence type="ECO:0000313" key="3">
    <source>
        <dbReference type="Proteomes" id="UP000694257"/>
    </source>
</evidence>
<dbReference type="EMBL" id="CP078145">
    <property type="protein sequence ID" value="QXN95060.1"/>
    <property type="molecule type" value="Genomic_DNA"/>
</dbReference>
<reference evidence="2 3" key="1">
    <citation type="submission" date="2021-07" db="EMBL/GenBank/DDBJ databases">
        <title>Whole Genome Sequence of Nocardia Iowensis.</title>
        <authorList>
            <person name="Lamm A."/>
            <person name="Collins-Fairclough A.M."/>
            <person name="Bunk B."/>
            <person name="Sproer C."/>
        </authorList>
    </citation>
    <scope>NUCLEOTIDE SEQUENCE [LARGE SCALE GENOMIC DNA]</scope>
    <source>
        <strain evidence="2 3">NRRL 5646</strain>
    </source>
</reference>
<evidence type="ECO:0000256" key="1">
    <source>
        <dbReference type="SAM" id="MobiDB-lite"/>
    </source>
</evidence>
<dbReference type="Proteomes" id="UP000694257">
    <property type="component" value="Chromosome"/>
</dbReference>
<feature type="region of interest" description="Disordered" evidence="1">
    <location>
        <begin position="1"/>
        <end position="52"/>
    </location>
</feature>
<organism evidence="2 3">
    <name type="scientific">Nocardia iowensis</name>
    <dbReference type="NCBI Taxonomy" id="204891"/>
    <lineage>
        <taxon>Bacteria</taxon>
        <taxon>Bacillati</taxon>
        <taxon>Actinomycetota</taxon>
        <taxon>Actinomycetes</taxon>
        <taxon>Mycobacteriales</taxon>
        <taxon>Nocardiaceae</taxon>
        <taxon>Nocardia</taxon>
    </lineage>
</organism>
<accession>A0ABX8S338</accession>
<dbReference type="RefSeq" id="WP_218477813.1">
    <property type="nucleotide sequence ID" value="NZ_CP078145.1"/>
</dbReference>
<keyword evidence="3" id="KW-1185">Reference proteome</keyword>
<sequence>MMPSASGIHPGGRVPEWHGVHKGTLGNHASAAESSGSRARVTGLAHDQPALA</sequence>
<protein>
    <submittedName>
        <fullName evidence="2">Uncharacterized protein</fullName>
    </submittedName>
</protein>
<evidence type="ECO:0000313" key="2">
    <source>
        <dbReference type="EMBL" id="QXN95060.1"/>
    </source>
</evidence>